<feature type="non-terminal residue" evidence="2">
    <location>
        <position position="617"/>
    </location>
</feature>
<dbReference type="SUPFAM" id="SSF53335">
    <property type="entry name" value="S-adenosyl-L-methionine-dependent methyltransferases"/>
    <property type="match status" value="1"/>
</dbReference>
<accession>A0A0F9FQ95</accession>
<feature type="non-terminal residue" evidence="2">
    <location>
        <position position="1"/>
    </location>
</feature>
<dbReference type="PANTHER" id="PTHR43861:SF6">
    <property type="entry name" value="METHYLTRANSFERASE TYPE 11"/>
    <property type="match status" value="1"/>
</dbReference>
<feature type="domain" description="Methyltransferase" evidence="1">
    <location>
        <begin position="163"/>
        <end position="280"/>
    </location>
</feature>
<reference evidence="2" key="1">
    <citation type="journal article" date="2015" name="Nature">
        <title>Complex archaea that bridge the gap between prokaryotes and eukaryotes.</title>
        <authorList>
            <person name="Spang A."/>
            <person name="Saw J.H."/>
            <person name="Jorgensen S.L."/>
            <person name="Zaremba-Niedzwiedzka K."/>
            <person name="Martijn J."/>
            <person name="Lind A.E."/>
            <person name="van Eijk R."/>
            <person name="Schleper C."/>
            <person name="Guy L."/>
            <person name="Ettema T.J."/>
        </authorList>
    </citation>
    <scope>NUCLEOTIDE SEQUENCE</scope>
</reference>
<sequence length="617" mass="70448">IGEEIRLIPYMADGSVADATFVNAIASQFQGSSEKWESLAKIAYDRGKQYGWEKPTGELVELVGRTLHERSSNIPRLAKHFAYYSDRAALKKLVDFELPPFPEIVTFFKKTDFTEAVSLKEFYEEENALAIANGNSPDAEEIAKLKVSQDTVNILNMELLKGPMTVLDYGCRVGALISLLARQFPECTFYGVDIADAAIKEAKKKNKDSTNTHFAQGDILNGNNPFPDKKFDVVLCQETLEHVIDPSALVTELEKLLNNNGRIVLTMPTGPLESVSHWQRETAWEHIQHFEYADVDDLWGHKPGLKKLFSGYDQNAPGGEPIGGQTITWLKNGTVKENGTIDWERKLKVQAPRETLSICMIVASDASSIVRTLRTIEDIADEIIIGVDEKNTAPDLVELRDRWDLEGKEHVQMFWLKNPPLEKGFDKARNETVKVATCDWILWIDSDEEFVYPKKLLKYLRPNCYEAYALAHNHLSSEPAGVLKIDYPCRLFRNGLGFKFFGMVHEHPSREADDVPKHVMMLGENIGIQHTGYINEEVRQERFHRNWPLMIRDREKYPMRSLGEFLMLRDLLHVIKFELQKSGGKLDENMHNMAVEALTIFDKFIEKKEIRFIIESL</sequence>
<dbReference type="Pfam" id="PF13847">
    <property type="entry name" value="Methyltransf_31"/>
    <property type="match status" value="1"/>
</dbReference>
<evidence type="ECO:0000259" key="1">
    <source>
        <dbReference type="Pfam" id="PF13847"/>
    </source>
</evidence>
<protein>
    <recommendedName>
        <fullName evidence="1">Methyltransferase domain-containing protein</fullName>
    </recommendedName>
</protein>
<gene>
    <name evidence="2" type="ORF">LCGC14_2215280</name>
</gene>
<dbReference type="InterPro" id="IPR025714">
    <property type="entry name" value="Methyltranfer_dom"/>
</dbReference>
<dbReference type="InterPro" id="IPR029063">
    <property type="entry name" value="SAM-dependent_MTases_sf"/>
</dbReference>
<dbReference type="EMBL" id="LAZR01029486">
    <property type="protein sequence ID" value="KKL59445.1"/>
    <property type="molecule type" value="Genomic_DNA"/>
</dbReference>
<dbReference type="PANTHER" id="PTHR43861">
    <property type="entry name" value="TRANS-ACONITATE 2-METHYLTRANSFERASE-RELATED"/>
    <property type="match status" value="1"/>
</dbReference>
<dbReference type="CDD" id="cd02440">
    <property type="entry name" value="AdoMet_MTases"/>
    <property type="match status" value="1"/>
</dbReference>
<proteinExistence type="predicted"/>
<dbReference type="Gene3D" id="3.40.50.150">
    <property type="entry name" value="Vaccinia Virus protein VP39"/>
    <property type="match status" value="1"/>
</dbReference>
<evidence type="ECO:0000313" key="2">
    <source>
        <dbReference type="EMBL" id="KKL59445.1"/>
    </source>
</evidence>
<name>A0A0F9FQ95_9ZZZZ</name>
<dbReference type="AlphaFoldDB" id="A0A0F9FQ95"/>
<dbReference type="Gene3D" id="3.90.550.10">
    <property type="entry name" value="Spore Coat Polysaccharide Biosynthesis Protein SpsA, Chain A"/>
    <property type="match status" value="1"/>
</dbReference>
<organism evidence="2">
    <name type="scientific">marine sediment metagenome</name>
    <dbReference type="NCBI Taxonomy" id="412755"/>
    <lineage>
        <taxon>unclassified sequences</taxon>
        <taxon>metagenomes</taxon>
        <taxon>ecological metagenomes</taxon>
    </lineage>
</organism>
<comment type="caution">
    <text evidence="2">The sequence shown here is derived from an EMBL/GenBank/DDBJ whole genome shotgun (WGS) entry which is preliminary data.</text>
</comment>
<dbReference type="InterPro" id="IPR029044">
    <property type="entry name" value="Nucleotide-diphossugar_trans"/>
</dbReference>
<dbReference type="SUPFAM" id="SSF53448">
    <property type="entry name" value="Nucleotide-diphospho-sugar transferases"/>
    <property type="match status" value="1"/>
</dbReference>